<evidence type="ECO:0000256" key="3">
    <source>
        <dbReference type="ARBA" id="ARBA00022692"/>
    </source>
</evidence>
<evidence type="ECO:0000313" key="8">
    <source>
        <dbReference type="EMBL" id="CAB4905695.1"/>
    </source>
</evidence>
<evidence type="ECO:0000313" key="10">
    <source>
        <dbReference type="EMBL" id="CAB5029504.1"/>
    </source>
</evidence>
<evidence type="ECO:0000256" key="4">
    <source>
        <dbReference type="ARBA" id="ARBA00022989"/>
    </source>
</evidence>
<evidence type="ECO:0000313" key="9">
    <source>
        <dbReference type="EMBL" id="CAB4982671.1"/>
    </source>
</evidence>
<dbReference type="InterPro" id="IPR022791">
    <property type="entry name" value="L-PG_synthase/AglD"/>
</dbReference>
<feature type="transmembrane region" description="Helical" evidence="6">
    <location>
        <begin position="535"/>
        <end position="558"/>
    </location>
</feature>
<evidence type="ECO:0000256" key="1">
    <source>
        <dbReference type="ARBA" id="ARBA00004651"/>
    </source>
</evidence>
<evidence type="ECO:0000256" key="2">
    <source>
        <dbReference type="ARBA" id="ARBA00022475"/>
    </source>
</evidence>
<feature type="transmembrane region" description="Helical" evidence="6">
    <location>
        <begin position="35"/>
        <end position="56"/>
    </location>
</feature>
<keyword evidence="2" id="KW-1003">Cell membrane</keyword>
<comment type="subcellular location">
    <subcellularLocation>
        <location evidence="1">Cell membrane</location>
        <topology evidence="1">Multi-pass membrane protein</topology>
    </subcellularLocation>
</comment>
<feature type="transmembrane region" description="Helical" evidence="6">
    <location>
        <begin position="175"/>
        <end position="192"/>
    </location>
</feature>
<protein>
    <submittedName>
        <fullName evidence="8">Unannotated protein</fullName>
    </submittedName>
</protein>
<proteinExistence type="predicted"/>
<dbReference type="EMBL" id="CAFBMM010000029">
    <property type="protein sequence ID" value="CAB4905695.1"/>
    <property type="molecule type" value="Genomic_DNA"/>
</dbReference>
<dbReference type="EMBL" id="CAFBPQ010000044">
    <property type="protein sequence ID" value="CAB5029504.1"/>
    <property type="molecule type" value="Genomic_DNA"/>
</dbReference>
<dbReference type="Pfam" id="PF03706">
    <property type="entry name" value="LPG_synthase_TM"/>
    <property type="match status" value="1"/>
</dbReference>
<accession>A0A6J7GLI3</accession>
<keyword evidence="3 6" id="KW-0812">Transmembrane</keyword>
<feature type="transmembrane region" description="Helical" evidence="6">
    <location>
        <begin position="694"/>
        <end position="719"/>
    </location>
</feature>
<dbReference type="GO" id="GO:0005886">
    <property type="term" value="C:plasma membrane"/>
    <property type="evidence" value="ECO:0007669"/>
    <property type="project" value="UniProtKB-SubCell"/>
</dbReference>
<feature type="transmembrane region" description="Helical" evidence="6">
    <location>
        <begin position="151"/>
        <end position="168"/>
    </location>
</feature>
<reference evidence="8" key="1">
    <citation type="submission" date="2020-05" db="EMBL/GenBank/DDBJ databases">
        <authorList>
            <person name="Chiriac C."/>
            <person name="Salcher M."/>
            <person name="Ghai R."/>
            <person name="Kavagutti S V."/>
        </authorList>
    </citation>
    <scope>NUCLEOTIDE SEQUENCE</scope>
</reference>
<feature type="transmembrane region" description="Helical" evidence="6">
    <location>
        <begin position="570"/>
        <end position="589"/>
    </location>
</feature>
<dbReference type="AlphaFoldDB" id="A0A6J7GLI3"/>
<dbReference type="InterPro" id="IPR011009">
    <property type="entry name" value="Kinase-like_dom_sf"/>
</dbReference>
<evidence type="ECO:0000256" key="6">
    <source>
        <dbReference type="SAM" id="Phobius"/>
    </source>
</evidence>
<feature type="transmembrane region" description="Helical" evidence="6">
    <location>
        <begin position="601"/>
        <end position="625"/>
    </location>
</feature>
<dbReference type="EMBL" id="CAEZYK010000005">
    <property type="protein sequence ID" value="CAB4714012.1"/>
    <property type="molecule type" value="Genomic_DNA"/>
</dbReference>
<dbReference type="PANTHER" id="PTHR39087:SF2">
    <property type="entry name" value="UPF0104 MEMBRANE PROTEIN MJ1595"/>
    <property type="match status" value="1"/>
</dbReference>
<name>A0A6J7GLI3_9ZZZZ</name>
<gene>
    <name evidence="7" type="ORF">UFOPK2683_00165</name>
    <name evidence="8" type="ORF">UFOPK3605_00745</name>
    <name evidence="9" type="ORF">UFOPK3897_01207</name>
    <name evidence="10" type="ORF">UFOPK4121_01224</name>
</gene>
<feature type="transmembrane region" description="Helical" evidence="6">
    <location>
        <begin position="725"/>
        <end position="744"/>
    </location>
</feature>
<dbReference type="PANTHER" id="PTHR39087">
    <property type="entry name" value="UPF0104 MEMBRANE PROTEIN MJ1595"/>
    <property type="match status" value="1"/>
</dbReference>
<dbReference type="EMBL" id="CAFBOF010000030">
    <property type="protein sequence ID" value="CAB4982671.1"/>
    <property type="molecule type" value="Genomic_DNA"/>
</dbReference>
<evidence type="ECO:0000313" key="7">
    <source>
        <dbReference type="EMBL" id="CAB4714012.1"/>
    </source>
</evidence>
<sequence length="802" mass="85765">MTGKTETKPLWLSRWRIGTFGPAAEKPYRRLTRDYLRLILSIVVVFYLCQNIDSISDFSENLFKTVNGLPNDLESFFVLLFSLGTLWALAIIAGAAILARRWRLARDLALAGVFAWVIGRIIGVMINEGSSITKSLDAVIRIGDSTPSFPYVPLAVVVAVVSAASPYLTRPTRRLGKILIVVMAFAALYLGSTLPNGLIAAVFIGWGTAAAIHLIFGSPSGRPTQEQVTAALADLNVVATNVQLQTQQRSEGTAMTATDSKGALSLRILGRDEADAQVINKFWQTFLYKRGGSNLYFTRLQDVEHEAYVILLAQQSGIRAPEVVVAGMAGPGTALLAERPVSGPRLADAPVKDITSPLLAEMWREVKRMHAGRISHGHLNANHIVLGPSGPTIVDFSDATTSSTEQSRSADVAELLASTAQIVGGKRAIACARRGIGTAVVVAALPLLQPAVFSSEMRPRKRKPRADFKDYLSTLRIDAAAATGTEEPPLQQLYRFNLTQILMAVGTLIAVFALMSQISDPEEFWQTVKSASWAWLSIALIVSFLTNFATAISLMGTVPISLPLVRTAELQLSMSFSNLAVPAVGGMAAQIRFLQKQGIDLASAVASGGLLANVGNIFACTILLIVATILSPTSIVTGDISVDSFIPIILIIIFGSLVLSAFIFGIPRFRQHVLPPIKNAITTMREALSSPRRLFYLFGGNMLNAIMYAFVLSACLSAMGGSLNFWTLLSINIFIGTIASLVPIPGGGTAVSALGLTGALGLCGVPTDIAVAAVLMDQLVCSFIPAVPGWFATNNLLHDGYL</sequence>
<keyword evidence="4 6" id="KW-1133">Transmembrane helix</keyword>
<feature type="transmembrane region" description="Helical" evidence="6">
    <location>
        <begin position="76"/>
        <end position="99"/>
    </location>
</feature>
<feature type="transmembrane region" description="Helical" evidence="6">
    <location>
        <begin position="435"/>
        <end position="453"/>
    </location>
</feature>
<feature type="transmembrane region" description="Helical" evidence="6">
    <location>
        <begin position="108"/>
        <end position="126"/>
    </location>
</feature>
<organism evidence="8">
    <name type="scientific">freshwater metagenome</name>
    <dbReference type="NCBI Taxonomy" id="449393"/>
    <lineage>
        <taxon>unclassified sequences</taxon>
        <taxon>metagenomes</taxon>
        <taxon>ecological metagenomes</taxon>
    </lineage>
</organism>
<feature type="transmembrane region" description="Helical" evidence="6">
    <location>
        <begin position="645"/>
        <end position="666"/>
    </location>
</feature>
<dbReference type="SUPFAM" id="SSF56112">
    <property type="entry name" value="Protein kinase-like (PK-like)"/>
    <property type="match status" value="1"/>
</dbReference>
<keyword evidence="5 6" id="KW-0472">Membrane</keyword>
<feature type="transmembrane region" description="Helical" evidence="6">
    <location>
        <begin position="493"/>
        <end position="514"/>
    </location>
</feature>
<feature type="transmembrane region" description="Helical" evidence="6">
    <location>
        <begin position="198"/>
        <end position="216"/>
    </location>
</feature>
<evidence type="ECO:0000256" key="5">
    <source>
        <dbReference type="ARBA" id="ARBA00023136"/>
    </source>
</evidence>